<keyword evidence="5" id="KW-0408">Iron</keyword>
<proteinExistence type="predicted"/>
<keyword evidence="3" id="KW-0479">Metal-binding</keyword>
<evidence type="ECO:0000256" key="7">
    <source>
        <dbReference type="SAM" id="Phobius"/>
    </source>
</evidence>
<feature type="transmembrane region" description="Helical" evidence="7">
    <location>
        <begin position="64"/>
        <end position="83"/>
    </location>
</feature>
<keyword evidence="6" id="KW-0411">Iron-sulfur</keyword>
<organism evidence="9 10">
    <name type="scientific">Candidatus Thermokryptus mobilis</name>
    <dbReference type="NCBI Taxonomy" id="1643428"/>
    <lineage>
        <taxon>Bacteria</taxon>
        <taxon>Pseudomonadati</taxon>
        <taxon>Candidatus Kryptoniota</taxon>
        <taxon>Candidatus Thermokryptus</taxon>
    </lineage>
</organism>
<dbReference type="PANTHER" id="PTHR30176">
    <property type="entry name" value="FERREDOXIN-TYPE PROTEIN NAPH"/>
    <property type="match status" value="1"/>
</dbReference>
<dbReference type="GO" id="GO:0051539">
    <property type="term" value="F:4 iron, 4 sulfur cluster binding"/>
    <property type="evidence" value="ECO:0007669"/>
    <property type="project" value="UniProtKB-KW"/>
</dbReference>
<feature type="transmembrane region" description="Helical" evidence="7">
    <location>
        <begin position="15"/>
        <end position="44"/>
    </location>
</feature>
<dbReference type="RefSeq" id="WP_140944811.1">
    <property type="nucleotide sequence ID" value="NZ_FAOO01000006.1"/>
</dbReference>
<dbReference type="STRING" id="1643428.GCA_001442855_01033"/>
<name>A0A0S4N0M5_9BACT</name>
<protein>
    <submittedName>
        <fullName evidence="9">Ferredoxin-type protein NapH</fullName>
    </submittedName>
</protein>
<evidence type="ECO:0000256" key="6">
    <source>
        <dbReference type="ARBA" id="ARBA00023014"/>
    </source>
</evidence>
<keyword evidence="7" id="KW-1133">Transmembrane helix</keyword>
<dbReference type="PROSITE" id="PS51379">
    <property type="entry name" value="4FE4S_FER_2"/>
    <property type="match status" value="1"/>
</dbReference>
<dbReference type="PANTHER" id="PTHR30176:SF3">
    <property type="entry name" value="FERREDOXIN-TYPE PROTEIN NAPH"/>
    <property type="match status" value="1"/>
</dbReference>
<evidence type="ECO:0000256" key="5">
    <source>
        <dbReference type="ARBA" id="ARBA00023004"/>
    </source>
</evidence>
<dbReference type="SUPFAM" id="SSF54862">
    <property type="entry name" value="4Fe-4S ferredoxins"/>
    <property type="match status" value="1"/>
</dbReference>
<dbReference type="Pfam" id="PF12801">
    <property type="entry name" value="Fer4_5"/>
    <property type="match status" value="2"/>
</dbReference>
<dbReference type="InterPro" id="IPR017900">
    <property type="entry name" value="4Fe4S_Fe_S_CS"/>
</dbReference>
<dbReference type="Pfam" id="PF13187">
    <property type="entry name" value="Fer4_9"/>
    <property type="match status" value="1"/>
</dbReference>
<feature type="transmembrane region" description="Helical" evidence="7">
    <location>
        <begin position="174"/>
        <end position="193"/>
    </location>
</feature>
<dbReference type="GO" id="GO:0005886">
    <property type="term" value="C:plasma membrane"/>
    <property type="evidence" value="ECO:0007669"/>
    <property type="project" value="TreeGrafter"/>
</dbReference>
<feature type="domain" description="4Fe-4S ferredoxin-type" evidence="8">
    <location>
        <begin position="260"/>
        <end position="289"/>
    </location>
</feature>
<dbReference type="PROSITE" id="PS00198">
    <property type="entry name" value="4FE4S_FER_1"/>
    <property type="match status" value="1"/>
</dbReference>
<evidence type="ECO:0000256" key="4">
    <source>
        <dbReference type="ARBA" id="ARBA00022982"/>
    </source>
</evidence>
<evidence type="ECO:0000313" key="10">
    <source>
        <dbReference type="Proteomes" id="UP000320623"/>
    </source>
</evidence>
<evidence type="ECO:0000259" key="8">
    <source>
        <dbReference type="PROSITE" id="PS51379"/>
    </source>
</evidence>
<evidence type="ECO:0000256" key="1">
    <source>
        <dbReference type="ARBA" id="ARBA00022448"/>
    </source>
</evidence>
<keyword evidence="10" id="KW-1185">Reference proteome</keyword>
<dbReference type="Proteomes" id="UP000320623">
    <property type="component" value="Unassembled WGS sequence"/>
</dbReference>
<evidence type="ECO:0000256" key="2">
    <source>
        <dbReference type="ARBA" id="ARBA00022485"/>
    </source>
</evidence>
<dbReference type="AlphaFoldDB" id="A0A0S4N0M5"/>
<dbReference type="EMBL" id="FAOO01000006">
    <property type="protein sequence ID" value="CUU04734.1"/>
    <property type="molecule type" value="Genomic_DNA"/>
</dbReference>
<sequence>MIENINKEIFKYRRIFLALISLVFLLQIFGLNIVIGYLVGSVVFRLLNFIDPFSFVEVLMASRGFTSVLFISLVPVLLLYLVFGRSFCGWICPLDWIFETIDSLKRTRRIRGKIKVKNYALTDGGLSEKEKYGYLAFGVAILILIFDYLFQVPLFSRYFSHLTNIFRFTVSSSYMSFNIFLFSFGVLTSLVFVEFFMPRVWCRYICPVGIVYGIFNKFSLIKLKFAKVEDCSFCHLCVEKCYMGVDLIGKIERLKNGEDSKVILRAVECIYCGECIRACPNSIIKIVLK</sequence>
<accession>A0A0S4N0M5</accession>
<dbReference type="Gene3D" id="3.30.70.20">
    <property type="match status" value="1"/>
</dbReference>
<keyword evidence="2" id="KW-0004">4Fe-4S</keyword>
<evidence type="ECO:0000313" key="9">
    <source>
        <dbReference type="EMBL" id="CUU04734.1"/>
    </source>
</evidence>
<keyword evidence="7" id="KW-0472">Membrane</keyword>
<evidence type="ECO:0000256" key="3">
    <source>
        <dbReference type="ARBA" id="ARBA00022723"/>
    </source>
</evidence>
<feature type="transmembrane region" description="Helical" evidence="7">
    <location>
        <begin position="132"/>
        <end position="154"/>
    </location>
</feature>
<reference evidence="10" key="1">
    <citation type="submission" date="2015-11" db="EMBL/GenBank/DDBJ databases">
        <authorList>
            <person name="Varghese N."/>
        </authorList>
    </citation>
    <scope>NUCLEOTIDE SEQUENCE [LARGE SCALE GENOMIC DNA]</scope>
</reference>
<keyword evidence="4" id="KW-0249">Electron transport</keyword>
<dbReference type="InterPro" id="IPR017896">
    <property type="entry name" value="4Fe4S_Fe-S-bd"/>
</dbReference>
<dbReference type="InterPro" id="IPR051684">
    <property type="entry name" value="Electron_Trans/Redox"/>
</dbReference>
<keyword evidence="1" id="KW-0813">Transport</keyword>
<dbReference type="GO" id="GO:0046872">
    <property type="term" value="F:metal ion binding"/>
    <property type="evidence" value="ECO:0007669"/>
    <property type="project" value="UniProtKB-KW"/>
</dbReference>
<keyword evidence="7" id="KW-0812">Transmembrane</keyword>
<dbReference type="OrthoDB" id="9784262at2"/>
<gene>
    <name evidence="9" type="ORF">JGI1_01058</name>
</gene>